<feature type="chain" id="PRO_5001601950" description="Leucine-rich repeat-containing N-terminal plant-type domain-containing protein" evidence="10">
    <location>
        <begin position="24"/>
        <end position="159"/>
    </location>
</feature>
<dbReference type="Proteomes" id="UP000026915">
    <property type="component" value="Chromosome 5"/>
</dbReference>
<keyword evidence="13" id="KW-1185">Reference proteome</keyword>
<keyword evidence="8" id="KW-0675">Receptor</keyword>
<dbReference type="Pfam" id="PF08263">
    <property type="entry name" value="LRRNT_2"/>
    <property type="match status" value="1"/>
</dbReference>
<organism evidence="12 13">
    <name type="scientific">Theobroma cacao</name>
    <name type="common">Cacao</name>
    <name type="synonym">Cocoa</name>
    <dbReference type="NCBI Taxonomy" id="3641"/>
    <lineage>
        <taxon>Eukaryota</taxon>
        <taxon>Viridiplantae</taxon>
        <taxon>Streptophyta</taxon>
        <taxon>Embryophyta</taxon>
        <taxon>Tracheophyta</taxon>
        <taxon>Spermatophyta</taxon>
        <taxon>Magnoliopsida</taxon>
        <taxon>eudicotyledons</taxon>
        <taxon>Gunneridae</taxon>
        <taxon>Pentapetalae</taxon>
        <taxon>rosids</taxon>
        <taxon>malvids</taxon>
        <taxon>Malvales</taxon>
        <taxon>Malvaceae</taxon>
        <taxon>Byttnerioideae</taxon>
        <taxon>Theobroma</taxon>
    </lineage>
</organism>
<evidence type="ECO:0000256" key="6">
    <source>
        <dbReference type="ARBA" id="ARBA00022989"/>
    </source>
</evidence>
<keyword evidence="3" id="KW-0812">Transmembrane</keyword>
<keyword evidence="7" id="KW-0472">Membrane</keyword>
<evidence type="ECO:0000313" key="12">
    <source>
        <dbReference type="EMBL" id="EOY08836.1"/>
    </source>
</evidence>
<evidence type="ECO:0000256" key="1">
    <source>
        <dbReference type="ARBA" id="ARBA00004479"/>
    </source>
</evidence>
<evidence type="ECO:0000256" key="3">
    <source>
        <dbReference type="ARBA" id="ARBA00022692"/>
    </source>
</evidence>
<keyword evidence="9" id="KW-0325">Glycoprotein</keyword>
<proteinExistence type="predicted"/>
<dbReference type="HOGENOM" id="CLU_1663843_0_0_1"/>
<keyword evidence="2" id="KW-0433">Leucine-rich repeat</keyword>
<protein>
    <recommendedName>
        <fullName evidence="11">Leucine-rich repeat-containing N-terminal plant-type domain-containing protein</fullName>
    </recommendedName>
</protein>
<evidence type="ECO:0000259" key="11">
    <source>
        <dbReference type="Pfam" id="PF08263"/>
    </source>
</evidence>
<dbReference type="InParanoid" id="A0A061EVK1"/>
<keyword evidence="6" id="KW-1133">Transmembrane helix</keyword>
<dbReference type="Gene3D" id="3.80.10.10">
    <property type="entry name" value="Ribonuclease Inhibitor"/>
    <property type="match status" value="1"/>
</dbReference>
<dbReference type="GO" id="GO:0016020">
    <property type="term" value="C:membrane"/>
    <property type="evidence" value="ECO:0007669"/>
    <property type="project" value="UniProtKB-SubCell"/>
</dbReference>
<keyword evidence="4 10" id="KW-0732">Signal</keyword>
<dbReference type="InterPro" id="IPR013210">
    <property type="entry name" value="LRR_N_plant-typ"/>
</dbReference>
<dbReference type="SUPFAM" id="SSF52058">
    <property type="entry name" value="L domain-like"/>
    <property type="match status" value="1"/>
</dbReference>
<dbReference type="AlphaFoldDB" id="A0A061EVK1"/>
<name>A0A061EVK1_THECC</name>
<dbReference type="EMBL" id="CM001883">
    <property type="protein sequence ID" value="EOY08836.1"/>
    <property type="molecule type" value="Genomic_DNA"/>
</dbReference>
<dbReference type="InterPro" id="IPR046956">
    <property type="entry name" value="RLP23-like"/>
</dbReference>
<feature type="domain" description="Leucine-rich repeat-containing N-terminal plant-type" evidence="11">
    <location>
        <begin position="33"/>
        <end position="71"/>
    </location>
</feature>
<evidence type="ECO:0000256" key="9">
    <source>
        <dbReference type="ARBA" id="ARBA00023180"/>
    </source>
</evidence>
<evidence type="ECO:0000256" key="7">
    <source>
        <dbReference type="ARBA" id="ARBA00023136"/>
    </source>
</evidence>
<dbReference type="OMA" id="FFWANSH"/>
<evidence type="ECO:0000256" key="4">
    <source>
        <dbReference type="ARBA" id="ARBA00022729"/>
    </source>
</evidence>
<evidence type="ECO:0000256" key="2">
    <source>
        <dbReference type="ARBA" id="ARBA00022614"/>
    </source>
</evidence>
<dbReference type="InterPro" id="IPR032675">
    <property type="entry name" value="LRR_dom_sf"/>
</dbReference>
<gene>
    <name evidence="12" type="ORF">TCM_024077</name>
</gene>
<feature type="signal peptide" evidence="10">
    <location>
        <begin position="1"/>
        <end position="23"/>
    </location>
</feature>
<dbReference type="STRING" id="3641.A0A061EVK1"/>
<evidence type="ECO:0000313" key="13">
    <source>
        <dbReference type="Proteomes" id="UP000026915"/>
    </source>
</evidence>
<evidence type="ECO:0000256" key="8">
    <source>
        <dbReference type="ARBA" id="ARBA00023170"/>
    </source>
</evidence>
<dbReference type="Gramene" id="EOY08836">
    <property type="protein sequence ID" value="EOY08836"/>
    <property type="gene ID" value="TCM_024077"/>
</dbReference>
<comment type="subcellular location">
    <subcellularLocation>
        <location evidence="1">Membrane</location>
        <topology evidence="1">Single-pass type I membrane protein</topology>
    </subcellularLocation>
</comment>
<sequence>MRISLVSWLFFDSFIAIFCIINAVSVSGQCQSDQQELLLRLKNGLDSTLSVKLVKWNQSKDCCSWDDVSCDAGGRVIELDLSNQSISGVIDNSSSLFGLLYLQSLNSAYNRFNSTIASRLDELADLSYLNFVEIKTSLNVILSNYVQDKCPLCFVVLVW</sequence>
<evidence type="ECO:0000256" key="10">
    <source>
        <dbReference type="SAM" id="SignalP"/>
    </source>
</evidence>
<accession>A0A061EVK1</accession>
<dbReference type="PANTHER" id="PTHR48061">
    <property type="entry name" value="LEUCINE-RICH REPEAT RECEPTOR PROTEIN KINASE EMS1-LIKE-RELATED"/>
    <property type="match status" value="1"/>
</dbReference>
<keyword evidence="5" id="KW-0677">Repeat</keyword>
<evidence type="ECO:0000256" key="5">
    <source>
        <dbReference type="ARBA" id="ARBA00022737"/>
    </source>
</evidence>
<reference evidence="12 13" key="1">
    <citation type="journal article" date="2013" name="Genome Biol.">
        <title>The genome sequence of the most widely cultivated cacao type and its use to identify candidate genes regulating pod color.</title>
        <authorList>
            <person name="Motamayor J.C."/>
            <person name="Mockaitis K."/>
            <person name="Schmutz J."/>
            <person name="Haiminen N."/>
            <person name="Iii D.L."/>
            <person name="Cornejo O."/>
            <person name="Findley S.D."/>
            <person name="Zheng P."/>
            <person name="Utro F."/>
            <person name="Royaert S."/>
            <person name="Saski C."/>
            <person name="Jenkins J."/>
            <person name="Podicheti R."/>
            <person name="Zhao M."/>
            <person name="Scheffler B.E."/>
            <person name="Stack J.C."/>
            <person name="Feltus F.A."/>
            <person name="Mustiga G.M."/>
            <person name="Amores F."/>
            <person name="Phillips W."/>
            <person name="Marelli J.P."/>
            <person name="May G.D."/>
            <person name="Shapiro H."/>
            <person name="Ma J."/>
            <person name="Bustamante C.D."/>
            <person name="Schnell R.J."/>
            <person name="Main D."/>
            <person name="Gilbert D."/>
            <person name="Parida L."/>
            <person name="Kuhn D.N."/>
        </authorList>
    </citation>
    <scope>NUCLEOTIDE SEQUENCE [LARGE SCALE GENOMIC DNA]</scope>
    <source>
        <strain evidence="13">cv. Matina 1-6</strain>
    </source>
</reference>
<dbReference type="eggNOG" id="KOG0619">
    <property type="taxonomic scope" value="Eukaryota"/>
</dbReference>
<dbReference type="PANTHER" id="PTHR48061:SF2">
    <property type="entry name" value="RECEPTOR LIKE PROTEIN 30-LIKE"/>
    <property type="match status" value="1"/>
</dbReference>